<reference evidence="1 2" key="1">
    <citation type="submission" date="2013-09" db="EMBL/GenBank/DDBJ databases">
        <title>Corchorus capsularis genome sequencing.</title>
        <authorList>
            <person name="Alam M."/>
            <person name="Haque M.S."/>
            <person name="Islam M.S."/>
            <person name="Emdad E.M."/>
            <person name="Islam M.M."/>
            <person name="Ahmed B."/>
            <person name="Halim A."/>
            <person name="Hossen Q.M.M."/>
            <person name="Hossain M.Z."/>
            <person name="Ahmed R."/>
            <person name="Khan M.M."/>
            <person name="Islam R."/>
            <person name="Rashid M.M."/>
            <person name="Khan S.A."/>
            <person name="Rahman M.S."/>
            <person name="Alam M."/>
        </authorList>
    </citation>
    <scope>NUCLEOTIDE SEQUENCE [LARGE SCALE GENOMIC DNA]</scope>
    <source>
        <strain evidence="2">cv. CVL-1</strain>
        <tissue evidence="1">Whole seedling</tissue>
    </source>
</reference>
<dbReference type="AlphaFoldDB" id="A0A1R3GM91"/>
<accession>A0A1R3GM91</accession>
<sequence>MAFASVLRKSAKYLAPACIATACIATALNYSSHPVVNHPSSTAAKFRKANAADESLLRHLESKIQIFQSEVDAACGFPFKMEDKKCGKITLTREYNGELIKIDVDMKNLKDDQKDSSFPFVVSITKGDGPWLEFLCTAMADKIVIDDLNVNDYGKPEFYLGEKLKEDFLKYLEMRGIEASTSNSLHKYMMSYKNNCVDVNRNRVGYFMTLKKFVEK</sequence>
<protein>
    <submittedName>
        <fullName evidence="1">Mitochondrial glycoprotein family protein</fullName>
    </submittedName>
</protein>
<dbReference type="SUPFAM" id="SSF54529">
    <property type="entry name" value="Mitochondrial glycoprotein MAM33-like"/>
    <property type="match status" value="1"/>
</dbReference>
<dbReference type="PANTHER" id="PTHR10826">
    <property type="entry name" value="COMPLEMENT COMPONENT 1"/>
    <property type="match status" value="1"/>
</dbReference>
<evidence type="ECO:0000313" key="1">
    <source>
        <dbReference type="EMBL" id="OMO59130.1"/>
    </source>
</evidence>
<dbReference type="Gramene" id="OMO59130">
    <property type="protein sequence ID" value="OMO59130"/>
    <property type="gene ID" value="CCACVL1_25075"/>
</dbReference>
<organism evidence="1 2">
    <name type="scientific">Corchorus capsularis</name>
    <name type="common">Jute</name>
    <dbReference type="NCBI Taxonomy" id="210143"/>
    <lineage>
        <taxon>Eukaryota</taxon>
        <taxon>Viridiplantae</taxon>
        <taxon>Streptophyta</taxon>
        <taxon>Embryophyta</taxon>
        <taxon>Tracheophyta</taxon>
        <taxon>Spermatophyta</taxon>
        <taxon>Magnoliopsida</taxon>
        <taxon>eudicotyledons</taxon>
        <taxon>Gunneridae</taxon>
        <taxon>Pentapetalae</taxon>
        <taxon>rosids</taxon>
        <taxon>malvids</taxon>
        <taxon>Malvales</taxon>
        <taxon>Malvaceae</taxon>
        <taxon>Grewioideae</taxon>
        <taxon>Apeibeae</taxon>
        <taxon>Corchorus</taxon>
    </lineage>
</organism>
<proteinExistence type="predicted"/>
<dbReference type="InterPro" id="IPR036561">
    <property type="entry name" value="MAM33_sf"/>
</dbReference>
<keyword evidence="2" id="KW-1185">Reference proteome</keyword>
<dbReference type="OrthoDB" id="1897746at2759"/>
<dbReference type="GO" id="GO:0005759">
    <property type="term" value="C:mitochondrial matrix"/>
    <property type="evidence" value="ECO:0007669"/>
    <property type="project" value="InterPro"/>
</dbReference>
<dbReference type="InterPro" id="IPR003428">
    <property type="entry name" value="MAM33"/>
</dbReference>
<dbReference type="PANTHER" id="PTHR10826:SF41">
    <property type="entry name" value="MITOCHONDRIAL GLYCOPROTEIN FAMILY PROTEIN"/>
    <property type="match status" value="1"/>
</dbReference>
<comment type="caution">
    <text evidence="1">The sequence shown here is derived from an EMBL/GenBank/DDBJ whole genome shotgun (WGS) entry which is preliminary data.</text>
</comment>
<name>A0A1R3GM91_COCAP</name>
<evidence type="ECO:0000313" key="2">
    <source>
        <dbReference type="Proteomes" id="UP000188268"/>
    </source>
</evidence>
<dbReference type="STRING" id="210143.A0A1R3GM91"/>
<dbReference type="Proteomes" id="UP000188268">
    <property type="component" value="Unassembled WGS sequence"/>
</dbReference>
<dbReference type="Gene3D" id="3.10.280.10">
    <property type="entry name" value="Mitochondrial glycoprotein"/>
    <property type="match status" value="1"/>
</dbReference>
<gene>
    <name evidence="1" type="ORF">CCACVL1_25075</name>
</gene>
<dbReference type="EMBL" id="AWWV01014033">
    <property type="protein sequence ID" value="OMO59130.1"/>
    <property type="molecule type" value="Genomic_DNA"/>
</dbReference>